<evidence type="ECO:0000313" key="1">
    <source>
        <dbReference type="EMBL" id="KON85642.1"/>
    </source>
</evidence>
<proteinExistence type="predicted"/>
<protein>
    <submittedName>
        <fullName evidence="1">Uncharacterized protein</fullName>
    </submittedName>
</protein>
<sequence>MKTIQLSIEELIFSFYSEGLYEQGISLKETYFPALEDSELKLMLEFASRSLLAKNMAKEVNRQYKLKEEFTPFIQILSSAEKTVKASKFNLDLEGENSISFHFIDDEIYFHRLLHDHQVHSITKVNEEEILPIINEFFNFNTLLKQSEVLFKLKNDDFEEFLNDVSQPDSIQESLISKWSNRLQSQNTNEFIEDISKRSGKMDSLLSLKYDSNNNPDLIDLHFVIPGKEGFWYLTRDQNLDLNIQKANESAINNLFSKDRILSM</sequence>
<organism evidence="1 2">
    <name type="scientific">Sporosarcina globispora</name>
    <name type="common">Bacillus globisporus</name>
    <dbReference type="NCBI Taxonomy" id="1459"/>
    <lineage>
        <taxon>Bacteria</taxon>
        <taxon>Bacillati</taxon>
        <taxon>Bacillota</taxon>
        <taxon>Bacilli</taxon>
        <taxon>Bacillales</taxon>
        <taxon>Caryophanaceae</taxon>
        <taxon>Sporosarcina</taxon>
    </lineage>
</organism>
<dbReference type="AlphaFoldDB" id="A0A0M0G7X9"/>
<dbReference type="OrthoDB" id="2912591at2"/>
<reference evidence="2" key="1">
    <citation type="submission" date="2015-07" db="EMBL/GenBank/DDBJ databases">
        <title>Fjat-10036 dsm4.</title>
        <authorList>
            <person name="Liu B."/>
            <person name="Wang J."/>
            <person name="Zhu Y."/>
            <person name="Liu G."/>
            <person name="Chen Q."/>
            <person name="Chen Z."/>
            <person name="Lan J."/>
            <person name="Che J."/>
            <person name="Ge C."/>
            <person name="Shi H."/>
            <person name="Pan Z."/>
            <person name="Liu X."/>
        </authorList>
    </citation>
    <scope>NUCLEOTIDE SEQUENCE [LARGE SCALE GENOMIC DNA]</scope>
    <source>
        <strain evidence="2">DSM 4</strain>
    </source>
</reference>
<dbReference type="EMBL" id="LGUF01000007">
    <property type="protein sequence ID" value="KON85642.1"/>
    <property type="molecule type" value="Genomic_DNA"/>
</dbReference>
<gene>
    <name evidence="1" type="ORF">AF332_01470</name>
</gene>
<comment type="caution">
    <text evidence="1">The sequence shown here is derived from an EMBL/GenBank/DDBJ whole genome shotgun (WGS) entry which is preliminary data.</text>
</comment>
<dbReference type="STRING" id="1459.AF332_01470"/>
<name>A0A0M0G7X9_SPOGL</name>
<dbReference type="RefSeq" id="WP_053433037.1">
    <property type="nucleotide sequence ID" value="NZ_LGUF01000007.1"/>
</dbReference>
<accession>A0A0M0G7X9</accession>
<keyword evidence="2" id="KW-1185">Reference proteome</keyword>
<dbReference type="PATRIC" id="fig|1459.3.peg.325"/>
<evidence type="ECO:0000313" key="2">
    <source>
        <dbReference type="Proteomes" id="UP000037109"/>
    </source>
</evidence>
<dbReference type="Proteomes" id="UP000037109">
    <property type="component" value="Unassembled WGS sequence"/>
</dbReference>